<feature type="coiled-coil region" evidence="1">
    <location>
        <begin position="61"/>
        <end position="88"/>
    </location>
</feature>
<dbReference type="EMBL" id="NHOC01000011">
    <property type="protein sequence ID" value="OUM19657.1"/>
    <property type="molecule type" value="Genomic_DNA"/>
</dbReference>
<keyword evidence="7" id="KW-1185">Reference proteome</keyword>
<comment type="caution">
    <text evidence="4">The sequence shown here is derived from an EMBL/GenBank/DDBJ whole genome shotgun (WGS) entry which is preliminary data.</text>
</comment>
<evidence type="ECO:0000313" key="2">
    <source>
        <dbReference type="EMBL" id="OUM19657.1"/>
    </source>
</evidence>
<accession>A0A252F4Y0</accession>
<evidence type="ECO:0000313" key="6">
    <source>
        <dbReference type="EMBL" id="OUM21118.1"/>
    </source>
</evidence>
<dbReference type="EMBL" id="NHOC01000003">
    <property type="protein sequence ID" value="OUM21118.1"/>
    <property type="molecule type" value="Genomic_DNA"/>
</dbReference>
<evidence type="ECO:0000256" key="1">
    <source>
        <dbReference type="SAM" id="Coils"/>
    </source>
</evidence>
<dbReference type="GO" id="GO:0006313">
    <property type="term" value="P:DNA transposition"/>
    <property type="evidence" value="ECO:0007669"/>
    <property type="project" value="InterPro"/>
</dbReference>
<reference evidence="4 7" key="1">
    <citation type="submission" date="2017-05" db="EMBL/GenBank/DDBJ databases">
        <title>Butyricicoccus porcorum sp. nov. a butyrate-producing bacterium from the swine intestinal tract.</title>
        <authorList>
            <person name="Trachsel J."/>
            <person name="Humphrey S."/>
            <person name="Allen H.K."/>
        </authorList>
    </citation>
    <scope>NUCLEOTIDE SEQUENCE [LARGE SCALE GENOMIC DNA]</scope>
    <source>
        <strain evidence="4">BB10</strain>
    </source>
</reference>
<dbReference type="SUPFAM" id="SSF46689">
    <property type="entry name" value="Homeodomain-like"/>
    <property type="match status" value="1"/>
</dbReference>
<dbReference type="Proteomes" id="UP000194903">
    <property type="component" value="Unassembled WGS sequence"/>
</dbReference>
<sequence length="98" mass="11259">MARSYDKDFKEEALKLSDEIGAKKAADQLGIPYNTVTTWRGKRKKYGDQAFVGSGHKQLPASEQERRMLELEKEVKELQRANDILQEALGFFAARRKK</sequence>
<gene>
    <name evidence="6" type="ORF">CBW42_03535</name>
    <name evidence="4" type="ORF">CBW42_04260</name>
    <name evidence="5" type="ORF">CBW42_05775</name>
    <name evidence="3" type="ORF">CBW42_08555</name>
    <name evidence="2" type="ORF">CBW42_12070</name>
</gene>
<evidence type="ECO:0000313" key="4">
    <source>
        <dbReference type="EMBL" id="OUM20817.1"/>
    </source>
</evidence>
<evidence type="ECO:0000313" key="7">
    <source>
        <dbReference type="Proteomes" id="UP000194903"/>
    </source>
</evidence>
<organism evidence="4 7">
    <name type="scientific">Butyricicoccus porcorum</name>
    <dbReference type="NCBI Taxonomy" id="1945634"/>
    <lineage>
        <taxon>Bacteria</taxon>
        <taxon>Bacillati</taxon>
        <taxon>Bacillota</taxon>
        <taxon>Clostridia</taxon>
        <taxon>Eubacteriales</taxon>
        <taxon>Butyricicoccaceae</taxon>
        <taxon>Butyricicoccus</taxon>
    </lineage>
</organism>
<dbReference type="InterPro" id="IPR002514">
    <property type="entry name" value="Transposase_8"/>
</dbReference>
<dbReference type="OrthoDB" id="9813731at2"/>
<dbReference type="EMBL" id="NHOC01000004">
    <property type="protein sequence ID" value="OUM21091.1"/>
    <property type="molecule type" value="Genomic_DNA"/>
</dbReference>
<dbReference type="InterPro" id="IPR009057">
    <property type="entry name" value="Homeodomain-like_sf"/>
</dbReference>
<name>A0A252F4Y0_9FIRM</name>
<protein>
    <submittedName>
        <fullName evidence="4">Transposase</fullName>
    </submittedName>
</protein>
<dbReference type="EMBL" id="NHOC01000007">
    <property type="protein sequence ID" value="OUM20103.1"/>
    <property type="molecule type" value="Genomic_DNA"/>
</dbReference>
<dbReference type="AlphaFoldDB" id="A0A252F4Y0"/>
<dbReference type="GO" id="GO:0003677">
    <property type="term" value="F:DNA binding"/>
    <property type="evidence" value="ECO:0007669"/>
    <property type="project" value="InterPro"/>
</dbReference>
<dbReference type="RefSeq" id="WP_087017840.1">
    <property type="nucleotide sequence ID" value="NZ_CP178353.1"/>
</dbReference>
<evidence type="ECO:0000313" key="3">
    <source>
        <dbReference type="EMBL" id="OUM20103.1"/>
    </source>
</evidence>
<dbReference type="EMBL" id="NHOC01000004">
    <property type="protein sequence ID" value="OUM20817.1"/>
    <property type="molecule type" value="Genomic_DNA"/>
</dbReference>
<evidence type="ECO:0000313" key="5">
    <source>
        <dbReference type="EMBL" id="OUM21091.1"/>
    </source>
</evidence>
<dbReference type="GO" id="GO:0004803">
    <property type="term" value="F:transposase activity"/>
    <property type="evidence" value="ECO:0007669"/>
    <property type="project" value="InterPro"/>
</dbReference>
<proteinExistence type="predicted"/>
<keyword evidence="1" id="KW-0175">Coiled coil</keyword>
<dbReference type="Pfam" id="PF01527">
    <property type="entry name" value="HTH_Tnp_1"/>
    <property type="match status" value="1"/>
</dbReference>
<dbReference type="Gene3D" id="1.10.10.60">
    <property type="entry name" value="Homeodomain-like"/>
    <property type="match status" value="1"/>
</dbReference>